<dbReference type="GO" id="GO:0046872">
    <property type="term" value="F:metal ion binding"/>
    <property type="evidence" value="ECO:0007669"/>
    <property type="project" value="UniProtKB-KW"/>
</dbReference>
<proteinExistence type="predicted"/>
<keyword evidence="1" id="KW-0349">Heme</keyword>
<gene>
    <name evidence="5" type="ORF">METZ01_LOCUS372524</name>
</gene>
<reference evidence="5" key="1">
    <citation type="submission" date="2018-05" db="EMBL/GenBank/DDBJ databases">
        <authorList>
            <person name="Lanie J.A."/>
            <person name="Ng W.-L."/>
            <person name="Kazmierczak K.M."/>
            <person name="Andrzejewski T.M."/>
            <person name="Davidsen T.M."/>
            <person name="Wayne K.J."/>
            <person name="Tettelin H."/>
            <person name="Glass J.I."/>
            <person name="Rusch D."/>
            <person name="Podicherti R."/>
            <person name="Tsui H.-C.T."/>
            <person name="Winkler M.E."/>
        </authorList>
    </citation>
    <scope>NUCLEOTIDE SEQUENCE</scope>
</reference>
<feature type="domain" description="Cytochrome c" evidence="4">
    <location>
        <begin position="20"/>
        <end position="116"/>
    </location>
</feature>
<dbReference type="EMBL" id="UINC01135491">
    <property type="protein sequence ID" value="SVD19670.1"/>
    <property type="molecule type" value="Genomic_DNA"/>
</dbReference>
<keyword evidence="3" id="KW-0408">Iron</keyword>
<dbReference type="InterPro" id="IPR011444">
    <property type="entry name" value="DUF1549"/>
</dbReference>
<dbReference type="InterPro" id="IPR011429">
    <property type="entry name" value="Cyt_c_Planctomycete-type"/>
</dbReference>
<evidence type="ECO:0000256" key="2">
    <source>
        <dbReference type="ARBA" id="ARBA00022723"/>
    </source>
</evidence>
<dbReference type="PANTHER" id="PTHR35889:SF3">
    <property type="entry name" value="F-BOX DOMAIN-CONTAINING PROTEIN"/>
    <property type="match status" value="1"/>
</dbReference>
<dbReference type="AlphaFoldDB" id="A0A382TC16"/>
<sequence length="210" mass="23265">MKVFLFRAITVLALCWTTKDSWAASGDFFERKIRPLLLERCGKCHGGEKTKAGLTLTTVEGLRKGGESGPVIISGNPTGSLLIRVVRHTGKLKMPPKKPLSDAEVVDLVNWVKSGANLPASQSLSKKRSPKKNDSEFTKNELDHWAFQPIFGQRPPDGKGSLWPHNALDSFVLDRQRNRGLLPSSEANRRTLLRRATFDLEGLPPSRDAL</sequence>
<dbReference type="InterPro" id="IPR036909">
    <property type="entry name" value="Cyt_c-like_dom_sf"/>
</dbReference>
<dbReference type="GO" id="GO:0009055">
    <property type="term" value="F:electron transfer activity"/>
    <property type="evidence" value="ECO:0007669"/>
    <property type="project" value="InterPro"/>
</dbReference>
<dbReference type="Pfam" id="PF07635">
    <property type="entry name" value="PSCyt1"/>
    <property type="match status" value="1"/>
</dbReference>
<dbReference type="PANTHER" id="PTHR35889">
    <property type="entry name" value="CYCLOINULO-OLIGOSACCHARIDE FRUCTANOTRANSFERASE-RELATED"/>
    <property type="match status" value="1"/>
</dbReference>
<accession>A0A382TC16</accession>
<evidence type="ECO:0000256" key="3">
    <source>
        <dbReference type="ARBA" id="ARBA00023004"/>
    </source>
</evidence>
<organism evidence="5">
    <name type="scientific">marine metagenome</name>
    <dbReference type="NCBI Taxonomy" id="408172"/>
    <lineage>
        <taxon>unclassified sequences</taxon>
        <taxon>metagenomes</taxon>
        <taxon>ecological metagenomes</taxon>
    </lineage>
</organism>
<protein>
    <recommendedName>
        <fullName evidence="4">Cytochrome c domain-containing protein</fullName>
    </recommendedName>
</protein>
<keyword evidence="2" id="KW-0479">Metal-binding</keyword>
<feature type="non-terminal residue" evidence="5">
    <location>
        <position position="210"/>
    </location>
</feature>
<dbReference type="InterPro" id="IPR009056">
    <property type="entry name" value="Cyt_c-like_dom"/>
</dbReference>
<evidence type="ECO:0000259" key="4">
    <source>
        <dbReference type="PROSITE" id="PS51007"/>
    </source>
</evidence>
<evidence type="ECO:0000313" key="5">
    <source>
        <dbReference type="EMBL" id="SVD19670.1"/>
    </source>
</evidence>
<dbReference type="PROSITE" id="PS51007">
    <property type="entry name" value="CYTC"/>
    <property type="match status" value="1"/>
</dbReference>
<dbReference type="SUPFAM" id="SSF46626">
    <property type="entry name" value="Cytochrome c"/>
    <property type="match status" value="1"/>
</dbReference>
<name>A0A382TC16_9ZZZZ</name>
<dbReference type="Gene3D" id="1.10.760.10">
    <property type="entry name" value="Cytochrome c-like domain"/>
    <property type="match status" value="1"/>
</dbReference>
<evidence type="ECO:0000256" key="1">
    <source>
        <dbReference type="ARBA" id="ARBA00022617"/>
    </source>
</evidence>
<dbReference type="GO" id="GO:0020037">
    <property type="term" value="F:heme binding"/>
    <property type="evidence" value="ECO:0007669"/>
    <property type="project" value="InterPro"/>
</dbReference>
<dbReference type="Pfam" id="PF07583">
    <property type="entry name" value="PSCyt2"/>
    <property type="match status" value="1"/>
</dbReference>